<sequence>MRPPMTRTLEPLTIGKVDSDLLDRYCPKVDVLIDGLVISGAIVYAGSVVNIISLELSDRLGFILEPATLTALKLANNSVIKPKGELKNVPITVANKTIQVDFYVMRMYAENWGYSILLGRPWLRLSNYTVDIPARVLIFGRGRERTIVDNYPEVPQTERAPIPSSEWEEVTSSEEDGESTTSEDEPDLRSVLDIEWNTPKDRPPKVRDVDICLINLGTLEEPKNIKIGASLGIEEKEEYKWLCRKYQHIFAWDYSDLKGIPHYLVTHTIPLKEGAKHI</sequence>
<gene>
    <name evidence="1" type="ORF">O6H91_08G097700</name>
</gene>
<name>A0ACC2D089_DIPCM</name>
<evidence type="ECO:0000313" key="1">
    <source>
        <dbReference type="EMBL" id="KAJ7547669.1"/>
    </source>
</evidence>
<organism evidence="1 2">
    <name type="scientific">Diphasiastrum complanatum</name>
    <name type="common">Issler's clubmoss</name>
    <name type="synonym">Lycopodium complanatum</name>
    <dbReference type="NCBI Taxonomy" id="34168"/>
    <lineage>
        <taxon>Eukaryota</taxon>
        <taxon>Viridiplantae</taxon>
        <taxon>Streptophyta</taxon>
        <taxon>Embryophyta</taxon>
        <taxon>Tracheophyta</taxon>
        <taxon>Lycopodiopsida</taxon>
        <taxon>Lycopodiales</taxon>
        <taxon>Lycopodiaceae</taxon>
        <taxon>Lycopodioideae</taxon>
        <taxon>Diphasiastrum</taxon>
    </lineage>
</organism>
<dbReference type="EMBL" id="CM055099">
    <property type="protein sequence ID" value="KAJ7547669.1"/>
    <property type="molecule type" value="Genomic_DNA"/>
</dbReference>
<comment type="caution">
    <text evidence="1">The sequence shown here is derived from an EMBL/GenBank/DDBJ whole genome shotgun (WGS) entry which is preliminary data.</text>
</comment>
<accession>A0ACC2D089</accession>
<dbReference type="Proteomes" id="UP001162992">
    <property type="component" value="Chromosome 8"/>
</dbReference>
<keyword evidence="2" id="KW-1185">Reference proteome</keyword>
<protein>
    <submittedName>
        <fullName evidence="1">Uncharacterized protein</fullName>
    </submittedName>
</protein>
<evidence type="ECO:0000313" key="2">
    <source>
        <dbReference type="Proteomes" id="UP001162992"/>
    </source>
</evidence>
<reference evidence="2" key="1">
    <citation type="journal article" date="2024" name="Proc. Natl. Acad. Sci. U.S.A.">
        <title>Extraordinary preservation of gene collinearity over three hundred million years revealed in homosporous lycophytes.</title>
        <authorList>
            <person name="Li C."/>
            <person name="Wickell D."/>
            <person name="Kuo L.Y."/>
            <person name="Chen X."/>
            <person name="Nie B."/>
            <person name="Liao X."/>
            <person name="Peng D."/>
            <person name="Ji J."/>
            <person name="Jenkins J."/>
            <person name="Williams M."/>
            <person name="Shu S."/>
            <person name="Plott C."/>
            <person name="Barry K."/>
            <person name="Rajasekar S."/>
            <person name="Grimwood J."/>
            <person name="Han X."/>
            <person name="Sun S."/>
            <person name="Hou Z."/>
            <person name="He W."/>
            <person name="Dai G."/>
            <person name="Sun C."/>
            <person name="Schmutz J."/>
            <person name="Leebens-Mack J.H."/>
            <person name="Li F.W."/>
            <person name="Wang L."/>
        </authorList>
    </citation>
    <scope>NUCLEOTIDE SEQUENCE [LARGE SCALE GENOMIC DNA]</scope>
    <source>
        <strain evidence="2">cv. PW_Plant_1</strain>
    </source>
</reference>
<proteinExistence type="predicted"/>